<feature type="compositionally biased region" description="Polar residues" evidence="7">
    <location>
        <begin position="412"/>
        <end position="424"/>
    </location>
</feature>
<dbReference type="GO" id="GO:0003677">
    <property type="term" value="F:DNA binding"/>
    <property type="evidence" value="ECO:0007669"/>
    <property type="project" value="UniProtKB-KW"/>
</dbReference>
<dbReference type="SMART" id="SM00360">
    <property type="entry name" value="RRM"/>
    <property type="match status" value="1"/>
</dbReference>
<comment type="caution">
    <text evidence="9">The sequence shown here is derived from an EMBL/GenBank/DDBJ whole genome shotgun (WGS) entry which is preliminary data.</text>
</comment>
<dbReference type="InterPro" id="IPR012677">
    <property type="entry name" value="Nucleotide-bd_a/b_plait_sf"/>
</dbReference>
<reference evidence="10" key="1">
    <citation type="journal article" date="2016" name="Proc. Natl. Acad. Sci. U.S.A.">
        <title>Chromosome-level assembly of Arabidopsis thaliana Ler reveals the extent of translocation and inversion polymorphisms.</title>
        <authorList>
            <person name="Zapata L."/>
            <person name="Ding J."/>
            <person name="Willing E.M."/>
            <person name="Hartwig B."/>
            <person name="Bezdan D."/>
            <person name="Jiao W.B."/>
            <person name="Patel V."/>
            <person name="Velikkakam James G."/>
            <person name="Koornneef M."/>
            <person name="Ossowski S."/>
            <person name="Schneeberger K."/>
        </authorList>
    </citation>
    <scope>NUCLEOTIDE SEQUENCE [LARGE SCALE GENOMIC DNA]</scope>
    <source>
        <strain evidence="10">cv. Landsberg erecta</strain>
    </source>
</reference>
<evidence type="ECO:0000256" key="7">
    <source>
        <dbReference type="SAM" id="MobiDB-lite"/>
    </source>
</evidence>
<evidence type="ECO:0000259" key="8">
    <source>
        <dbReference type="PROSITE" id="PS50102"/>
    </source>
</evidence>
<evidence type="ECO:0000256" key="1">
    <source>
        <dbReference type="ARBA" id="ARBA00022723"/>
    </source>
</evidence>
<dbReference type="PANTHER" id="PTHR24009:SF20">
    <property type="entry name" value="RNA-BINDING (RRM_RBD_RNP MOTIFS) FAMILY PROTEIN"/>
    <property type="match status" value="1"/>
</dbReference>
<evidence type="ECO:0000256" key="4">
    <source>
        <dbReference type="ARBA" id="ARBA00022884"/>
    </source>
</evidence>
<evidence type="ECO:0000256" key="3">
    <source>
        <dbReference type="ARBA" id="ARBA00022833"/>
    </source>
</evidence>
<dbReference type="CDD" id="cd12458">
    <property type="entry name" value="RRM_AtC3H46_like"/>
    <property type="match status" value="1"/>
</dbReference>
<feature type="region of interest" description="Disordered" evidence="7">
    <location>
        <begin position="360"/>
        <end position="448"/>
    </location>
</feature>
<dbReference type="Pfam" id="PF23182">
    <property type="entry name" value="PABC_AtC3H46"/>
    <property type="match status" value="1"/>
</dbReference>
<dbReference type="EMBL" id="LUHQ01000001">
    <property type="protein sequence ID" value="OAP17338.1"/>
    <property type="molecule type" value="Genomic_DNA"/>
</dbReference>
<dbReference type="PANTHER" id="PTHR24009">
    <property type="entry name" value="RNA-BINDING (RRM/RBD/RNP MOTIFS)"/>
    <property type="match status" value="1"/>
</dbReference>
<keyword evidence="3" id="KW-0862">Zinc</keyword>
<keyword evidence="1" id="KW-0479">Metal-binding</keyword>
<dbReference type="InterPro" id="IPR034365">
    <property type="entry name" value="AtC3H46-like_RRM"/>
</dbReference>
<evidence type="ECO:0000313" key="9">
    <source>
        <dbReference type="EMBL" id="OAP17338.1"/>
    </source>
</evidence>
<sequence>MQPGDAIATIIKRILTLEPEHALKIIGYILFQDFGHTELIRLAFCPALHYKSSPRNEFLDFSRNPYPLYPSLTRNTLGYYPNFHDGSSQQQQWSNHFPIPRFWVPGYQFPPGGLALPPSVFGPPSERISPNQQQRMIATHGSPVSNIQGSGQFGIEGGFGSPSEQQRMIAPQFMGDFGSRMSNRQGSRQFGVQGRQERRYPPASHQIFLTFPPESSFTDQHVSTYFGNFGPVLSVRIPNQKERVYGFVSFANAETVTTILDQENPHLIGESPVNVRPYQKKETIPPKWQRQQLQQVLVGENLFLLGMDPKERCRVGPRRFRNETHEMLQRNTEQADPQQAIEVEDQIRRLSNLQLPGMENKSIHHHQPSPSIGSHAHFPSQVREGGSGTGEKDLEQVETNNEEHQGQEKSLENTLPDSSFGSTKESGETRQTESDIEETKKASLDQSA</sequence>
<accession>A0A178WG35</accession>
<protein>
    <recommendedName>
        <fullName evidence="8">RRM domain-containing protein</fullName>
    </recommendedName>
</protein>
<evidence type="ECO:0000256" key="6">
    <source>
        <dbReference type="PROSITE-ProRule" id="PRU00176"/>
    </source>
</evidence>
<dbReference type="AlphaFoldDB" id="A0A178WG35"/>
<feature type="domain" description="RRM" evidence="8">
    <location>
        <begin position="205"/>
        <end position="280"/>
    </location>
</feature>
<organism evidence="9 10">
    <name type="scientific">Arabidopsis thaliana</name>
    <name type="common">Mouse-ear cress</name>
    <dbReference type="NCBI Taxonomy" id="3702"/>
    <lineage>
        <taxon>Eukaryota</taxon>
        <taxon>Viridiplantae</taxon>
        <taxon>Streptophyta</taxon>
        <taxon>Embryophyta</taxon>
        <taxon>Tracheophyta</taxon>
        <taxon>Spermatophyta</taxon>
        <taxon>Magnoliopsida</taxon>
        <taxon>eudicotyledons</taxon>
        <taxon>Gunneridae</taxon>
        <taxon>Pentapetalae</taxon>
        <taxon>rosids</taxon>
        <taxon>malvids</taxon>
        <taxon>Brassicales</taxon>
        <taxon>Brassicaceae</taxon>
        <taxon>Camelineae</taxon>
        <taxon>Arabidopsis</taxon>
    </lineage>
</organism>
<dbReference type="SUPFAM" id="SSF54928">
    <property type="entry name" value="RNA-binding domain, RBD"/>
    <property type="match status" value="1"/>
</dbReference>
<dbReference type="PROSITE" id="PS50102">
    <property type="entry name" value="RRM"/>
    <property type="match status" value="1"/>
</dbReference>
<dbReference type="Gene3D" id="3.30.70.330">
    <property type="match status" value="1"/>
</dbReference>
<keyword evidence="2" id="KW-0863">Zinc-finger</keyword>
<dbReference type="ExpressionAtlas" id="A0A178WG35">
    <property type="expression patterns" value="baseline and differential"/>
</dbReference>
<dbReference type="Proteomes" id="UP000078284">
    <property type="component" value="Chromosome 1"/>
</dbReference>
<feature type="compositionally biased region" description="Basic and acidic residues" evidence="7">
    <location>
        <begin position="425"/>
        <end position="448"/>
    </location>
</feature>
<evidence type="ECO:0000256" key="5">
    <source>
        <dbReference type="ARBA" id="ARBA00023125"/>
    </source>
</evidence>
<feature type="compositionally biased region" description="Basic and acidic residues" evidence="7">
    <location>
        <begin position="390"/>
        <end position="411"/>
    </location>
</feature>
<dbReference type="InterPro" id="IPR035979">
    <property type="entry name" value="RBD_domain_sf"/>
</dbReference>
<name>A0A178WG35_ARATH</name>
<keyword evidence="4 6" id="KW-0694">RNA-binding</keyword>
<keyword evidence="5" id="KW-0238">DNA-binding</keyword>
<dbReference type="InterPro" id="IPR056276">
    <property type="entry name" value="AtC3H46-like_PABC-like"/>
</dbReference>
<dbReference type="GO" id="GO:0003723">
    <property type="term" value="F:RNA binding"/>
    <property type="evidence" value="ECO:0007669"/>
    <property type="project" value="UniProtKB-UniRule"/>
</dbReference>
<evidence type="ECO:0000256" key="2">
    <source>
        <dbReference type="ARBA" id="ARBA00022771"/>
    </source>
</evidence>
<dbReference type="InterPro" id="IPR000504">
    <property type="entry name" value="RRM_dom"/>
</dbReference>
<dbReference type="Pfam" id="PF00076">
    <property type="entry name" value="RRM_1"/>
    <property type="match status" value="1"/>
</dbReference>
<gene>
    <name evidence="9" type="ordered locus">AXX17_At1g45730</name>
</gene>
<proteinExistence type="predicted"/>
<dbReference type="GO" id="GO:0008270">
    <property type="term" value="F:zinc ion binding"/>
    <property type="evidence" value="ECO:0007669"/>
    <property type="project" value="UniProtKB-KW"/>
</dbReference>
<evidence type="ECO:0000313" key="10">
    <source>
        <dbReference type="Proteomes" id="UP000078284"/>
    </source>
</evidence>